<name>A0AAD3SB52_NEPGR</name>
<keyword evidence="1" id="KW-0472">Membrane</keyword>
<protein>
    <submittedName>
        <fullName evidence="2">Uncharacterized protein</fullName>
    </submittedName>
</protein>
<dbReference type="Proteomes" id="UP001279734">
    <property type="component" value="Unassembled WGS sequence"/>
</dbReference>
<proteinExistence type="predicted"/>
<evidence type="ECO:0000313" key="2">
    <source>
        <dbReference type="EMBL" id="GMH07457.1"/>
    </source>
</evidence>
<evidence type="ECO:0000256" key="1">
    <source>
        <dbReference type="SAM" id="Phobius"/>
    </source>
</evidence>
<sequence>MSVNAFRFVMRDDLTVDAFCCSTDLIAFVILGLASMLKKSQQIHCWRHSLSHCRQNMEPLGHNHELKSVYTLSCIILCTMGTCPQTLTAVVENNCHAGCEDRRIWNNCLIDWFLVTWLGEGLGTSMFLLEDDAHWVQAESGLSPILQFRPGKLVCARFVGPFRLKYINQALGSNNGSEQSGRDICSLRSPYN</sequence>
<dbReference type="EMBL" id="BSYO01000007">
    <property type="protein sequence ID" value="GMH07457.1"/>
    <property type="molecule type" value="Genomic_DNA"/>
</dbReference>
<evidence type="ECO:0000313" key="3">
    <source>
        <dbReference type="Proteomes" id="UP001279734"/>
    </source>
</evidence>
<comment type="caution">
    <text evidence="2">The sequence shown here is derived from an EMBL/GenBank/DDBJ whole genome shotgun (WGS) entry which is preliminary data.</text>
</comment>
<feature type="transmembrane region" description="Helical" evidence="1">
    <location>
        <begin position="16"/>
        <end position="37"/>
    </location>
</feature>
<organism evidence="2 3">
    <name type="scientific">Nepenthes gracilis</name>
    <name type="common">Slender pitcher plant</name>
    <dbReference type="NCBI Taxonomy" id="150966"/>
    <lineage>
        <taxon>Eukaryota</taxon>
        <taxon>Viridiplantae</taxon>
        <taxon>Streptophyta</taxon>
        <taxon>Embryophyta</taxon>
        <taxon>Tracheophyta</taxon>
        <taxon>Spermatophyta</taxon>
        <taxon>Magnoliopsida</taxon>
        <taxon>eudicotyledons</taxon>
        <taxon>Gunneridae</taxon>
        <taxon>Pentapetalae</taxon>
        <taxon>Caryophyllales</taxon>
        <taxon>Nepenthaceae</taxon>
        <taxon>Nepenthes</taxon>
    </lineage>
</organism>
<keyword evidence="1" id="KW-1133">Transmembrane helix</keyword>
<keyword evidence="3" id="KW-1185">Reference proteome</keyword>
<reference evidence="2" key="1">
    <citation type="submission" date="2023-05" db="EMBL/GenBank/DDBJ databases">
        <title>Nepenthes gracilis genome sequencing.</title>
        <authorList>
            <person name="Fukushima K."/>
        </authorList>
    </citation>
    <scope>NUCLEOTIDE SEQUENCE</scope>
    <source>
        <strain evidence="2">SING2019-196</strain>
    </source>
</reference>
<gene>
    <name evidence="2" type="ORF">Nepgr_009297</name>
</gene>
<dbReference type="AlphaFoldDB" id="A0AAD3SB52"/>
<accession>A0AAD3SB52</accession>
<keyword evidence="1" id="KW-0812">Transmembrane</keyword>